<dbReference type="Proteomes" id="UP000183994">
    <property type="component" value="Unassembled WGS sequence"/>
</dbReference>
<name>A0A1M6LE76_9BACT</name>
<dbReference type="STRING" id="1121393.SAMN02745216_02112"/>
<dbReference type="AlphaFoldDB" id="A0A1M6LE76"/>
<feature type="transmembrane region" description="Helical" evidence="1">
    <location>
        <begin position="49"/>
        <end position="72"/>
    </location>
</feature>
<keyword evidence="1" id="KW-0472">Membrane</keyword>
<sequence>MRGAGGTSGGTGRFVLGLIMIVAGGYLFLDNITVRSGFGLGYGLYTFGLGSWNLRLTSGMVLIPFIFGIGYIFYNSKSLIGWVLAGASLVMLTVGVITSIHLTMKHMSAFDIITILVLLFGGIGMFLSSLREAKQ</sequence>
<evidence type="ECO:0000313" key="3">
    <source>
        <dbReference type="Proteomes" id="UP000183994"/>
    </source>
</evidence>
<feature type="transmembrane region" description="Helical" evidence="1">
    <location>
        <begin position="12"/>
        <end position="29"/>
    </location>
</feature>
<protein>
    <submittedName>
        <fullName evidence="2">Uncharacterized protein</fullName>
    </submittedName>
</protein>
<feature type="transmembrane region" description="Helical" evidence="1">
    <location>
        <begin position="79"/>
        <end position="102"/>
    </location>
</feature>
<keyword evidence="1" id="KW-0812">Transmembrane</keyword>
<evidence type="ECO:0000256" key="1">
    <source>
        <dbReference type="SAM" id="Phobius"/>
    </source>
</evidence>
<dbReference type="EMBL" id="FQZU01000010">
    <property type="protein sequence ID" value="SHJ69476.1"/>
    <property type="molecule type" value="Genomic_DNA"/>
</dbReference>
<accession>A0A1M6LE76</accession>
<organism evidence="2 3">
    <name type="scientific">Desulfatibacillum alkenivorans DSM 16219</name>
    <dbReference type="NCBI Taxonomy" id="1121393"/>
    <lineage>
        <taxon>Bacteria</taxon>
        <taxon>Pseudomonadati</taxon>
        <taxon>Thermodesulfobacteriota</taxon>
        <taxon>Desulfobacteria</taxon>
        <taxon>Desulfobacterales</taxon>
        <taxon>Desulfatibacillaceae</taxon>
        <taxon>Desulfatibacillum</taxon>
    </lineage>
</organism>
<keyword evidence="1" id="KW-1133">Transmembrane helix</keyword>
<feature type="transmembrane region" description="Helical" evidence="1">
    <location>
        <begin position="108"/>
        <end position="130"/>
    </location>
</feature>
<evidence type="ECO:0000313" key="2">
    <source>
        <dbReference type="EMBL" id="SHJ69476.1"/>
    </source>
</evidence>
<reference evidence="3" key="1">
    <citation type="submission" date="2016-11" db="EMBL/GenBank/DDBJ databases">
        <authorList>
            <person name="Varghese N."/>
            <person name="Submissions S."/>
        </authorList>
    </citation>
    <scope>NUCLEOTIDE SEQUENCE [LARGE SCALE GENOMIC DNA]</scope>
    <source>
        <strain evidence="3">DSM 16219</strain>
    </source>
</reference>
<gene>
    <name evidence="2" type="ORF">SAMN02745216_02112</name>
</gene>
<dbReference type="OrthoDB" id="5421573at2"/>
<proteinExistence type="predicted"/>
<keyword evidence="3" id="KW-1185">Reference proteome</keyword>
<dbReference type="RefSeq" id="WP_073475570.1">
    <property type="nucleotide sequence ID" value="NZ_FQZU01000010.1"/>
</dbReference>